<proteinExistence type="predicted"/>
<keyword evidence="1" id="KW-1133">Transmembrane helix</keyword>
<evidence type="ECO:0000313" key="3">
    <source>
        <dbReference type="Proteomes" id="UP000233293"/>
    </source>
</evidence>
<dbReference type="RefSeq" id="WP_101249101.1">
    <property type="nucleotide sequence ID" value="NZ_PIUM01000002.1"/>
</dbReference>
<dbReference type="EMBL" id="PIUM01000002">
    <property type="protein sequence ID" value="PKU26140.1"/>
    <property type="molecule type" value="Genomic_DNA"/>
</dbReference>
<keyword evidence="1" id="KW-0472">Membrane</keyword>
<feature type="transmembrane region" description="Helical" evidence="1">
    <location>
        <begin position="16"/>
        <end position="36"/>
    </location>
</feature>
<evidence type="ECO:0000313" key="2">
    <source>
        <dbReference type="EMBL" id="PKU26140.1"/>
    </source>
</evidence>
<gene>
    <name evidence="2" type="ORF">CWS72_03155</name>
</gene>
<keyword evidence="1" id="KW-0812">Transmembrane</keyword>
<evidence type="ECO:0000256" key="1">
    <source>
        <dbReference type="SAM" id="Phobius"/>
    </source>
</evidence>
<name>A0A2N3Q0F8_9PROT</name>
<dbReference type="AlphaFoldDB" id="A0A2N3Q0F8"/>
<dbReference type="Proteomes" id="UP000233293">
    <property type="component" value="Unassembled WGS sequence"/>
</dbReference>
<keyword evidence="3" id="KW-1185">Reference proteome</keyword>
<organism evidence="2 3">
    <name type="scientific">Telmatospirillum siberiense</name>
    <dbReference type="NCBI Taxonomy" id="382514"/>
    <lineage>
        <taxon>Bacteria</taxon>
        <taxon>Pseudomonadati</taxon>
        <taxon>Pseudomonadota</taxon>
        <taxon>Alphaproteobacteria</taxon>
        <taxon>Rhodospirillales</taxon>
        <taxon>Rhodospirillaceae</taxon>
        <taxon>Telmatospirillum</taxon>
    </lineage>
</organism>
<accession>A0A2N3Q0F8</accession>
<sequence length="137" mass="15653">MRSVIAKTFGGLSAYYYFRQFVFALIFPGIFILILVNCPHPPTVTPHAWLVVVANTLLYPYSRFAYEGLVSFILGRNKFYMNALVLLLFKFLTMWMCWFVAVFIAPAGLIFLYVYHSRSPDGRRRRKAGHADGAGLS</sequence>
<comment type="caution">
    <text evidence="2">The sequence shown here is derived from an EMBL/GenBank/DDBJ whole genome shotgun (WGS) entry which is preliminary data.</text>
</comment>
<protein>
    <submittedName>
        <fullName evidence="2">Uncharacterized protein</fullName>
    </submittedName>
</protein>
<feature type="transmembrane region" description="Helical" evidence="1">
    <location>
        <begin position="86"/>
        <end position="115"/>
    </location>
</feature>
<reference evidence="3" key="1">
    <citation type="submission" date="2017-12" db="EMBL/GenBank/DDBJ databases">
        <title>Draft genome sequence of Telmatospirillum siberiense 26-4b1T, an acidotolerant peatland alphaproteobacterium potentially involved in sulfur cycling.</title>
        <authorList>
            <person name="Hausmann B."/>
            <person name="Pjevac P."/>
            <person name="Schreck K."/>
            <person name="Herbold C.W."/>
            <person name="Daims H."/>
            <person name="Wagner M."/>
            <person name="Pester M."/>
            <person name="Loy A."/>
        </authorList>
    </citation>
    <scope>NUCLEOTIDE SEQUENCE [LARGE SCALE GENOMIC DNA]</scope>
    <source>
        <strain evidence="3">26-4b1</strain>
    </source>
</reference>
<dbReference type="OrthoDB" id="8779206at2"/>